<dbReference type="OrthoDB" id="9811121at2"/>
<organism evidence="3 4">
    <name type="scientific">Siphonobacter curvatus</name>
    <dbReference type="NCBI Taxonomy" id="2094562"/>
    <lineage>
        <taxon>Bacteria</taxon>
        <taxon>Pseudomonadati</taxon>
        <taxon>Bacteroidota</taxon>
        <taxon>Cytophagia</taxon>
        <taxon>Cytophagales</taxon>
        <taxon>Cytophagaceae</taxon>
        <taxon>Siphonobacter</taxon>
    </lineage>
</organism>
<name>A0A2S7II75_9BACT</name>
<dbReference type="InterPro" id="IPR003010">
    <property type="entry name" value="C-N_Hydrolase"/>
</dbReference>
<evidence type="ECO:0000259" key="2">
    <source>
        <dbReference type="Pfam" id="PF00795"/>
    </source>
</evidence>
<dbReference type="InterPro" id="IPR036526">
    <property type="entry name" value="C-N_Hydrolase_sf"/>
</dbReference>
<dbReference type="Gene3D" id="3.60.110.10">
    <property type="entry name" value="Carbon-nitrogen hydrolase"/>
    <property type="match status" value="1"/>
</dbReference>
<evidence type="ECO:0000256" key="1">
    <source>
        <dbReference type="ARBA" id="ARBA00022801"/>
    </source>
</evidence>
<reference evidence="4" key="1">
    <citation type="submission" date="2018-02" db="EMBL/GenBank/DDBJ databases">
        <title>Genome sequencing of Solimonas sp. HR-BB.</title>
        <authorList>
            <person name="Lee Y."/>
            <person name="Jeon C.O."/>
        </authorList>
    </citation>
    <scope>NUCLEOTIDE SEQUENCE [LARGE SCALE GENOMIC DNA]</scope>
    <source>
        <strain evidence="4">HR-U</strain>
    </source>
</reference>
<dbReference type="Pfam" id="PF00795">
    <property type="entry name" value="CN_hydrolase"/>
    <property type="match status" value="1"/>
</dbReference>
<dbReference type="Proteomes" id="UP000239590">
    <property type="component" value="Unassembled WGS sequence"/>
</dbReference>
<keyword evidence="1" id="KW-0378">Hydrolase</keyword>
<feature type="domain" description="CN hydrolase" evidence="2">
    <location>
        <begin position="66"/>
        <end position="280"/>
    </location>
</feature>
<evidence type="ECO:0000313" key="4">
    <source>
        <dbReference type="Proteomes" id="UP000239590"/>
    </source>
</evidence>
<dbReference type="EMBL" id="PTRA01000003">
    <property type="protein sequence ID" value="PQA56098.1"/>
    <property type="molecule type" value="Genomic_DNA"/>
</dbReference>
<keyword evidence="4" id="KW-1185">Reference proteome</keyword>
<dbReference type="RefSeq" id="WP_104714651.1">
    <property type="nucleotide sequence ID" value="NZ_PTRA01000003.1"/>
</dbReference>
<dbReference type="GO" id="GO:0016811">
    <property type="term" value="F:hydrolase activity, acting on carbon-nitrogen (but not peptide) bonds, in linear amides"/>
    <property type="evidence" value="ECO:0007669"/>
    <property type="project" value="TreeGrafter"/>
</dbReference>
<accession>A0A2S7II75</accession>
<dbReference type="PANTHER" id="PTHR43674">
    <property type="entry name" value="NITRILASE C965.09-RELATED"/>
    <property type="match status" value="1"/>
</dbReference>
<protein>
    <recommendedName>
        <fullName evidence="2">CN hydrolase domain-containing protein</fullName>
    </recommendedName>
</protein>
<evidence type="ECO:0000313" key="3">
    <source>
        <dbReference type="EMBL" id="PQA56098.1"/>
    </source>
</evidence>
<dbReference type="SUPFAM" id="SSF56317">
    <property type="entry name" value="Carbon-nitrogen hydrolase"/>
    <property type="match status" value="1"/>
</dbReference>
<proteinExistence type="predicted"/>
<dbReference type="InterPro" id="IPR050345">
    <property type="entry name" value="Aliph_Amidase/BUP"/>
</dbReference>
<comment type="caution">
    <text evidence="3">The sequence shown here is derived from an EMBL/GenBank/DDBJ whole genome shotgun (WGS) entry which is preliminary data.</text>
</comment>
<dbReference type="PANTHER" id="PTHR43674:SF13">
    <property type="entry name" value="CN HYDROLASE DOMAIN-CONTAINING PROTEIN"/>
    <property type="match status" value="1"/>
</dbReference>
<sequence length="379" mass="42255">MFKQRLLIILGTLMLGWALYVIWSNKNRNIALPPADVQYRSFAEMGRDSGRGNLIGIQPYMLPVDYSSEEAFFQKMNGYFAEARRKGWLNRKSIVVLPENIGLWLVIVGEKREVYAAPKLQDAIRTLTYSNFFTYLSTRMQAPQELRDPTSYSLLAMKAADMANIYQQTFSHLASTYDVTIVAGTTVLPEPAIKEQKLAYESGALYSVSGVFLPDGSLAGLVKKAYLSKQEQTYITPGTINDVPVVYTPAGKLGVLIHQDSWFPQAYANLREKGACMLAVPANITLNNYLRLPWEGYQNYPTPAEARADVNKLTESEAWDKYSFPTRAPQEASITKAIGVFLKGELWELGAEGQPLLLQGASYKKGQTTPGASLSCIWL</sequence>
<gene>
    <name evidence="3" type="ORF">C5O19_17210</name>
</gene>
<dbReference type="AlphaFoldDB" id="A0A2S7II75"/>